<gene>
    <name evidence="3" type="ORF">FSB_LOCUS3155</name>
</gene>
<evidence type="ECO:0000256" key="1">
    <source>
        <dbReference type="SAM" id="Coils"/>
    </source>
</evidence>
<feature type="compositionally biased region" description="Polar residues" evidence="2">
    <location>
        <begin position="286"/>
        <end position="300"/>
    </location>
</feature>
<name>A0A2N9EKE7_FAGSY</name>
<accession>A0A2N9EKE7</accession>
<feature type="region of interest" description="Disordered" evidence="2">
    <location>
        <begin position="496"/>
        <end position="520"/>
    </location>
</feature>
<dbReference type="AlphaFoldDB" id="A0A2N9EKE7"/>
<evidence type="ECO:0000256" key="2">
    <source>
        <dbReference type="SAM" id="MobiDB-lite"/>
    </source>
</evidence>
<feature type="region of interest" description="Disordered" evidence="2">
    <location>
        <begin position="265"/>
        <end position="320"/>
    </location>
</feature>
<protein>
    <submittedName>
        <fullName evidence="3">Uncharacterized protein</fullName>
    </submittedName>
</protein>
<dbReference type="EMBL" id="OIVN01000151">
    <property type="protein sequence ID" value="SPC75273.1"/>
    <property type="molecule type" value="Genomic_DNA"/>
</dbReference>
<organism evidence="3">
    <name type="scientific">Fagus sylvatica</name>
    <name type="common">Beechnut</name>
    <dbReference type="NCBI Taxonomy" id="28930"/>
    <lineage>
        <taxon>Eukaryota</taxon>
        <taxon>Viridiplantae</taxon>
        <taxon>Streptophyta</taxon>
        <taxon>Embryophyta</taxon>
        <taxon>Tracheophyta</taxon>
        <taxon>Spermatophyta</taxon>
        <taxon>Magnoliopsida</taxon>
        <taxon>eudicotyledons</taxon>
        <taxon>Gunneridae</taxon>
        <taxon>Pentapetalae</taxon>
        <taxon>rosids</taxon>
        <taxon>fabids</taxon>
        <taxon>Fagales</taxon>
        <taxon>Fagaceae</taxon>
        <taxon>Fagus</taxon>
    </lineage>
</organism>
<sequence>MAKTKNYGRLAKYVNTLETMAAFRRHYSILDDVRLEYRFWEDVLPKQSGDLLIPMVAIIEGGVRFPLDPLLVEFLNYFNLSSTQVSPNILRIIMGVVELNRRLGLSLTVHDIVAMYTLYSTKNKAYSLRPRNVDRTLVNGLSNTNKDMSDDYLLVSGAWHYPNQRCSTRDKTPNNERRKPRERLIDADGLRIAYDSEVCTDNFGQPRSAFLLLRYIPSAKTFLSCRKVTNIKAAQRIVENQPVPHHDIRFMVGFSLKNLLPPHPTSAVKATISDDNPPRKRKTVERSSSSQPESRAETPTPSCPSPLSGVSPPSQPRMTLLGNVLDPTAAQRDFDVPRAETHPIWALTFDVFGETLRSNAAILPVGDSMGAKVASSLCQAARLPVDMAEWKGSNDQEFLLILLSCAQGVQGSLVMEDQYRSQGEELRKAISLANRYFVAKKAADDADKRARAEYQKRQEVEESLESALDSNSAAKEKLKTLEARLICLCPGQEGGRARHYSPTNREAPLHPPKDCLPYPEAPIGVEEEEVNIGPSIAHPPSSDAFGPPQP</sequence>
<proteinExistence type="predicted"/>
<evidence type="ECO:0000313" key="3">
    <source>
        <dbReference type="EMBL" id="SPC75273.1"/>
    </source>
</evidence>
<reference evidence="3" key="1">
    <citation type="submission" date="2018-02" db="EMBL/GenBank/DDBJ databases">
        <authorList>
            <person name="Cohen D.B."/>
            <person name="Kent A.D."/>
        </authorList>
    </citation>
    <scope>NUCLEOTIDE SEQUENCE</scope>
</reference>
<keyword evidence="1" id="KW-0175">Coiled coil</keyword>
<feature type="coiled-coil region" evidence="1">
    <location>
        <begin position="457"/>
        <end position="484"/>
    </location>
</feature>